<evidence type="ECO:0000313" key="5">
    <source>
        <dbReference type="EMBL" id="BAX56092.1"/>
    </source>
</evidence>
<dbReference type="PROSITE" id="PS50943">
    <property type="entry name" value="HTH_CROC1"/>
    <property type="match status" value="1"/>
</dbReference>
<dbReference type="Pfam" id="PF00717">
    <property type="entry name" value="Peptidase_S24"/>
    <property type="match status" value="1"/>
</dbReference>
<keyword evidence="3" id="KW-0804">Transcription</keyword>
<dbReference type="CDD" id="cd00093">
    <property type="entry name" value="HTH_XRE"/>
    <property type="match status" value="1"/>
</dbReference>
<keyword evidence="1" id="KW-0805">Transcription regulation</keyword>
<reference evidence="6" key="1">
    <citation type="submission" date="2017-05" db="EMBL/GenBank/DDBJ databases">
        <title>Whole genome sequence of fish pathogenic bacteria, Photobacterium damselae subsp. piscicida, strain 91-197, isolated from hybrid striped bass (Morone sp.) in USA.</title>
        <authorList>
            <person name="Teru Y."/>
            <person name="Hikima J."/>
            <person name="Kono T."/>
            <person name="Sakai M."/>
            <person name="Takano T."/>
            <person name="Hawke J.P."/>
            <person name="Takeyama H."/>
            <person name="Aoki T."/>
        </authorList>
    </citation>
    <scope>NUCLEOTIDE SEQUENCE [LARGE SCALE GENOMIC DNA]</scope>
    <source>
        <strain evidence="6">91-197</strain>
        <plasmid evidence="6">p91-197-1</plasmid>
    </source>
</reference>
<dbReference type="CDD" id="cd06529">
    <property type="entry name" value="S24_LexA-like"/>
    <property type="match status" value="1"/>
</dbReference>
<protein>
    <submittedName>
        <fullName evidence="5">HTH-type transcriptional regulator PrtR</fullName>
    </submittedName>
</protein>
<keyword evidence="2" id="KW-0238">DNA-binding</keyword>
<dbReference type="InterPro" id="IPR010982">
    <property type="entry name" value="Lambda_DNA-bd_dom_sf"/>
</dbReference>
<dbReference type="SUPFAM" id="SSF47413">
    <property type="entry name" value="lambda repressor-like DNA-binding domains"/>
    <property type="match status" value="1"/>
</dbReference>
<accession>A0AAD1FR44</accession>
<dbReference type="SMART" id="SM00530">
    <property type="entry name" value="HTH_XRE"/>
    <property type="match status" value="1"/>
</dbReference>
<dbReference type="InterPro" id="IPR039418">
    <property type="entry name" value="LexA-like"/>
</dbReference>
<gene>
    <name evidence="5" type="ORF">PDPUS_3_00011</name>
</gene>
<dbReference type="GO" id="GO:0003677">
    <property type="term" value="F:DNA binding"/>
    <property type="evidence" value="ECO:0007669"/>
    <property type="project" value="UniProtKB-KW"/>
</dbReference>
<evidence type="ECO:0000256" key="3">
    <source>
        <dbReference type="ARBA" id="ARBA00023163"/>
    </source>
</evidence>
<dbReference type="Gene3D" id="2.10.109.10">
    <property type="entry name" value="Umud Fragment, subunit A"/>
    <property type="match status" value="1"/>
</dbReference>
<proteinExistence type="predicted"/>
<dbReference type="InterPro" id="IPR001387">
    <property type="entry name" value="Cro/C1-type_HTH"/>
</dbReference>
<dbReference type="SUPFAM" id="SSF51306">
    <property type="entry name" value="LexA/Signal peptidase"/>
    <property type="match status" value="1"/>
</dbReference>
<evidence type="ECO:0000256" key="1">
    <source>
        <dbReference type="ARBA" id="ARBA00023015"/>
    </source>
</evidence>
<dbReference type="PANTHER" id="PTHR40661:SF3">
    <property type="entry name" value="FELS-1 PROPHAGE TRANSCRIPTIONAL REGULATOR"/>
    <property type="match status" value="1"/>
</dbReference>
<dbReference type="PANTHER" id="PTHR40661">
    <property type="match status" value="1"/>
</dbReference>
<dbReference type="Pfam" id="PF01381">
    <property type="entry name" value="HTH_3"/>
    <property type="match status" value="1"/>
</dbReference>
<evidence type="ECO:0000313" key="6">
    <source>
        <dbReference type="Proteomes" id="UP000218676"/>
    </source>
</evidence>
<dbReference type="RefSeq" id="WP_224756890.1">
    <property type="nucleotide sequence ID" value="NZ_AP018047.1"/>
</dbReference>
<evidence type="ECO:0000259" key="4">
    <source>
        <dbReference type="PROSITE" id="PS50943"/>
    </source>
</evidence>
<dbReference type="InterPro" id="IPR015927">
    <property type="entry name" value="Peptidase_S24_S26A/B/C"/>
</dbReference>
<name>A0AAD1FR44_PHODP</name>
<dbReference type="AlphaFoldDB" id="A0AAD1FR44"/>
<geneLocation type="plasmid" evidence="5 6">
    <name>p91-197-1</name>
</geneLocation>
<dbReference type="Proteomes" id="UP000218676">
    <property type="component" value="Plasmid p91-197-1"/>
</dbReference>
<dbReference type="EMBL" id="AP018047">
    <property type="protein sequence ID" value="BAX56092.1"/>
    <property type="molecule type" value="Genomic_DNA"/>
</dbReference>
<evidence type="ECO:0000256" key="2">
    <source>
        <dbReference type="ARBA" id="ARBA00023125"/>
    </source>
</evidence>
<sequence>MDIYFIIICMKEISSRIKAQRKELKLSQKKLANLVGVTTSAISQWEREETTPKGENLLNLASALSCSAEWLVGKKQQITVCEYIEIPFFDDIKASAGFGCICGQEYSYSISLPKKIFRYYNIDDLVAITSHGNSMEPVLSSESLLVIDTNVERINDGSMYVVRQDDLIRVKLISIGIKGLVLQSYNKNYPDEVYEKYDDIEILGKVIWYSSRCF</sequence>
<feature type="domain" description="HTH cro/C1-type" evidence="4">
    <location>
        <begin position="17"/>
        <end position="71"/>
    </location>
</feature>
<keyword evidence="5" id="KW-0614">Plasmid</keyword>
<organism evidence="5 6">
    <name type="scientific">Photobacterium damsela subsp. piscicida</name>
    <name type="common">Pasteurella piscicida</name>
    <dbReference type="NCBI Taxonomy" id="38294"/>
    <lineage>
        <taxon>Bacteria</taxon>
        <taxon>Pseudomonadati</taxon>
        <taxon>Pseudomonadota</taxon>
        <taxon>Gammaproteobacteria</taxon>
        <taxon>Vibrionales</taxon>
        <taxon>Vibrionaceae</taxon>
        <taxon>Photobacterium</taxon>
    </lineage>
</organism>
<dbReference type="InterPro" id="IPR036286">
    <property type="entry name" value="LexA/Signal_pep-like_sf"/>
</dbReference>
<dbReference type="Gene3D" id="1.10.260.40">
    <property type="entry name" value="lambda repressor-like DNA-binding domains"/>
    <property type="match status" value="1"/>
</dbReference>